<gene>
    <name evidence="1" type="ORF">XD54_1915</name>
</gene>
<dbReference type="AlphaFoldDB" id="A0A117L0X8"/>
<comment type="caution">
    <text evidence="1">The sequence shown here is derived from an EMBL/GenBank/DDBJ whole genome shotgun (WGS) entry which is preliminary data.</text>
</comment>
<name>A0A117L0X8_9EURY</name>
<organism evidence="1 2">
    <name type="scientific">Thermococcus sibiricus</name>
    <dbReference type="NCBI Taxonomy" id="172049"/>
    <lineage>
        <taxon>Archaea</taxon>
        <taxon>Methanobacteriati</taxon>
        <taxon>Methanobacteriota</taxon>
        <taxon>Thermococci</taxon>
        <taxon>Thermococcales</taxon>
        <taxon>Thermococcaceae</taxon>
        <taxon>Thermococcus</taxon>
    </lineage>
</organism>
<reference evidence="2" key="1">
    <citation type="journal article" date="2015" name="MBio">
        <title>Genome-Resolved Metagenomic Analysis Reveals Roles for Candidate Phyla and Other Microbial Community Members in Biogeochemical Transformations in Oil Reservoirs.</title>
        <authorList>
            <person name="Hu P."/>
            <person name="Tom L."/>
            <person name="Singh A."/>
            <person name="Thomas B.C."/>
            <person name="Baker B.J."/>
            <person name="Piceno Y.M."/>
            <person name="Andersen G.L."/>
            <person name="Banfield J.F."/>
        </authorList>
    </citation>
    <scope>NUCLEOTIDE SEQUENCE [LARGE SCALE GENOMIC DNA]</scope>
</reference>
<dbReference type="Proteomes" id="UP000053911">
    <property type="component" value="Unassembled WGS sequence"/>
</dbReference>
<evidence type="ECO:0000313" key="2">
    <source>
        <dbReference type="Proteomes" id="UP000053911"/>
    </source>
</evidence>
<dbReference type="EMBL" id="LGFD01000062">
    <property type="protein sequence ID" value="KUK16794.1"/>
    <property type="molecule type" value="Genomic_DNA"/>
</dbReference>
<dbReference type="PATRIC" id="fig|172049.5.peg.24"/>
<protein>
    <recommendedName>
        <fullName evidence="3">DUF2341 domain-containing protein</fullName>
    </recommendedName>
</protein>
<sequence length="159" mass="18576">MDVVGKIMKRSILAFMIFILLLLCPLAFSYTYIHLAPQQLGEGRVYICKLPVNLLLFEANKEHPTKILIDPQKVPLWNRKGKVYVTSDENGTNPLYYWVENSTTVLVSIPPTNDTTIKIFVWYCAIENPYQEYEDNTKFLEIHEIPYSLENTTVYFKFE</sequence>
<evidence type="ECO:0008006" key="3">
    <source>
        <dbReference type="Google" id="ProtNLM"/>
    </source>
</evidence>
<accession>A0A117L0X8</accession>
<proteinExistence type="predicted"/>
<evidence type="ECO:0000313" key="1">
    <source>
        <dbReference type="EMBL" id="KUK16794.1"/>
    </source>
</evidence>